<dbReference type="EC" id="2.7.4.6" evidence="3 13"/>
<dbReference type="NCBIfam" id="NF001908">
    <property type="entry name" value="PRK00668.1"/>
    <property type="match status" value="1"/>
</dbReference>
<keyword evidence="9 13" id="KW-0418">Kinase</keyword>
<dbReference type="GO" id="GO:0006228">
    <property type="term" value="P:UTP biosynthetic process"/>
    <property type="evidence" value="ECO:0007669"/>
    <property type="project" value="UniProtKB-UniRule"/>
</dbReference>
<dbReference type="InterPro" id="IPR001564">
    <property type="entry name" value="Nucleoside_diP_kinase"/>
</dbReference>
<keyword evidence="13" id="KW-0963">Cytoplasm</keyword>
<evidence type="ECO:0000313" key="19">
    <source>
        <dbReference type="Proteomes" id="UP000318053"/>
    </source>
</evidence>
<keyword evidence="5 13" id="KW-0597">Phosphoprotein</keyword>
<evidence type="ECO:0000256" key="16">
    <source>
        <dbReference type="RuleBase" id="RU004013"/>
    </source>
</evidence>
<dbReference type="PRINTS" id="PR01243">
    <property type="entry name" value="NUCDPKINASE"/>
</dbReference>
<dbReference type="PANTHER" id="PTHR11349">
    <property type="entry name" value="NUCLEOSIDE DIPHOSPHATE KINASE"/>
    <property type="match status" value="1"/>
</dbReference>
<comment type="catalytic activity">
    <reaction evidence="13 16">
        <text>a 2'-deoxyribonucleoside 5'-diphosphate + ATP = a 2'-deoxyribonucleoside 5'-triphosphate + ADP</text>
        <dbReference type="Rhea" id="RHEA:44640"/>
        <dbReference type="ChEBI" id="CHEBI:30616"/>
        <dbReference type="ChEBI" id="CHEBI:61560"/>
        <dbReference type="ChEBI" id="CHEBI:73316"/>
        <dbReference type="ChEBI" id="CHEBI:456216"/>
        <dbReference type="EC" id="2.7.4.6"/>
    </reaction>
</comment>
<comment type="function">
    <text evidence="13">Major role in the synthesis of nucleoside triphosphates other than ATP. The ATP gamma phosphate is transferred to the NDP beta phosphate via a ping-pong mechanism, using a phosphorylated active-site intermediate.</text>
</comment>
<evidence type="ECO:0000256" key="10">
    <source>
        <dbReference type="ARBA" id="ARBA00022840"/>
    </source>
</evidence>
<dbReference type="InterPro" id="IPR036850">
    <property type="entry name" value="NDK-like_dom_sf"/>
</dbReference>
<feature type="active site" description="Pros-phosphohistidine intermediate" evidence="13 14">
    <location>
        <position position="138"/>
    </location>
</feature>
<sequence>MRRLEYFLRCIHLYPPYTKTIESMQRSLILLKPDCVQRRLIGEVLSRFEAKGLQIVGLKMLQVTPELSRQHYAEHVEKPFYQSLEDFITSAPVVAVALEGLQAIGVVREMLGATNGLQAAPGTLRGDFSSSRQMNLVHASDSEASAERELGLYFQPEEICDYSLCLTGFMRTDDE</sequence>
<keyword evidence="10 13" id="KW-0067">ATP-binding</keyword>
<keyword evidence="6 13" id="KW-0808">Transferase</keyword>
<dbReference type="GO" id="GO:0046872">
    <property type="term" value="F:metal ion binding"/>
    <property type="evidence" value="ECO:0007669"/>
    <property type="project" value="UniProtKB-KW"/>
</dbReference>
<evidence type="ECO:0000256" key="14">
    <source>
        <dbReference type="PROSITE-ProRule" id="PRU00706"/>
    </source>
</evidence>
<dbReference type="FunFam" id="3.30.70.141:FF:000003">
    <property type="entry name" value="Nucleoside diphosphate kinase"/>
    <property type="match status" value="1"/>
</dbReference>
<comment type="catalytic activity">
    <reaction evidence="13">
        <text>a ribonucleoside 5'-diphosphate + ATP = a ribonucleoside 5'-triphosphate + ADP</text>
        <dbReference type="Rhea" id="RHEA:18113"/>
        <dbReference type="ChEBI" id="CHEBI:30616"/>
        <dbReference type="ChEBI" id="CHEBI:57930"/>
        <dbReference type="ChEBI" id="CHEBI:61557"/>
        <dbReference type="ChEBI" id="CHEBI:456216"/>
        <dbReference type="EC" id="2.7.4.6"/>
    </reaction>
</comment>
<protein>
    <recommendedName>
        <fullName evidence="4 13">Nucleoside diphosphate kinase</fullName>
        <shortName evidence="13">NDK</shortName>
        <shortName evidence="13">NDP kinase</shortName>
        <ecNumber evidence="3 13">2.7.4.6</ecNumber>
    </recommendedName>
    <alternativeName>
        <fullName evidence="13">Nucleoside-2-P kinase</fullName>
    </alternativeName>
</protein>
<dbReference type="SMART" id="SM00562">
    <property type="entry name" value="NDK"/>
    <property type="match status" value="1"/>
</dbReference>
<dbReference type="InterPro" id="IPR023005">
    <property type="entry name" value="Nucleoside_diP_kinase_AS"/>
</dbReference>
<feature type="binding site" evidence="13 14">
    <location>
        <position position="32"/>
    </location>
    <ligand>
        <name>ATP</name>
        <dbReference type="ChEBI" id="CHEBI:30616"/>
    </ligand>
</feature>
<proteinExistence type="inferred from homology"/>
<dbReference type="GO" id="GO:0006183">
    <property type="term" value="P:GTP biosynthetic process"/>
    <property type="evidence" value="ECO:0007669"/>
    <property type="project" value="UniProtKB-UniRule"/>
</dbReference>
<dbReference type="Gene3D" id="3.30.70.141">
    <property type="entry name" value="Nucleoside diphosphate kinase-like domain"/>
    <property type="match status" value="1"/>
</dbReference>
<dbReference type="InterPro" id="IPR034907">
    <property type="entry name" value="NDK-like_dom"/>
</dbReference>
<comment type="cofactor">
    <cofactor evidence="1 13">
        <name>Mg(2+)</name>
        <dbReference type="ChEBI" id="CHEBI:18420"/>
    </cofactor>
</comment>
<keyword evidence="8 13" id="KW-0547">Nucleotide-binding</keyword>
<keyword evidence="19" id="KW-1185">Reference proteome</keyword>
<evidence type="ECO:0000256" key="2">
    <source>
        <dbReference type="ARBA" id="ARBA00008142"/>
    </source>
</evidence>
<accession>A0A5C5XPS9</accession>
<dbReference type="GO" id="GO:0005524">
    <property type="term" value="F:ATP binding"/>
    <property type="evidence" value="ECO:0007669"/>
    <property type="project" value="UniProtKB-UniRule"/>
</dbReference>
<feature type="domain" description="Nucleoside diphosphate kinase-like" evidence="17">
    <location>
        <begin position="24"/>
        <end position="161"/>
    </location>
</feature>
<dbReference type="PROSITE" id="PS51374">
    <property type="entry name" value="NDPK_LIKE"/>
    <property type="match status" value="1"/>
</dbReference>
<dbReference type="CDD" id="cd04413">
    <property type="entry name" value="NDPk_I"/>
    <property type="match status" value="1"/>
</dbReference>
<organism evidence="18 19">
    <name type="scientific">Allorhodopirellula solitaria</name>
    <dbReference type="NCBI Taxonomy" id="2527987"/>
    <lineage>
        <taxon>Bacteria</taxon>
        <taxon>Pseudomonadati</taxon>
        <taxon>Planctomycetota</taxon>
        <taxon>Planctomycetia</taxon>
        <taxon>Pirellulales</taxon>
        <taxon>Pirellulaceae</taxon>
        <taxon>Allorhodopirellula</taxon>
    </lineage>
</organism>
<feature type="binding site" evidence="13 14">
    <location>
        <position position="80"/>
    </location>
    <ligand>
        <name>ATP</name>
        <dbReference type="ChEBI" id="CHEBI:30616"/>
    </ligand>
</feature>
<dbReference type="EMBL" id="SJPK01000010">
    <property type="protein sequence ID" value="TWT64688.1"/>
    <property type="molecule type" value="Genomic_DNA"/>
</dbReference>
<dbReference type="Proteomes" id="UP000318053">
    <property type="component" value="Unassembled WGS sequence"/>
</dbReference>
<evidence type="ECO:0000256" key="4">
    <source>
        <dbReference type="ARBA" id="ARBA00017632"/>
    </source>
</evidence>
<evidence type="ECO:0000256" key="11">
    <source>
        <dbReference type="ARBA" id="ARBA00022842"/>
    </source>
</evidence>
<evidence type="ECO:0000256" key="5">
    <source>
        <dbReference type="ARBA" id="ARBA00022553"/>
    </source>
</evidence>
<evidence type="ECO:0000256" key="15">
    <source>
        <dbReference type="RuleBase" id="RU004011"/>
    </source>
</evidence>
<evidence type="ECO:0000256" key="9">
    <source>
        <dbReference type="ARBA" id="ARBA00022777"/>
    </source>
</evidence>
<keyword evidence="12 13" id="KW-0546">Nucleotide metabolism</keyword>
<comment type="similarity">
    <text evidence="2 13 14 15">Belongs to the NDK family.</text>
</comment>
<feature type="binding site" evidence="13 14">
    <location>
        <position position="125"/>
    </location>
    <ligand>
        <name>ATP</name>
        <dbReference type="ChEBI" id="CHEBI:30616"/>
    </ligand>
</feature>
<name>A0A5C5XPS9_9BACT</name>
<comment type="subcellular location">
    <subcellularLocation>
        <location evidence="13">Cytoplasm</location>
    </subcellularLocation>
</comment>
<evidence type="ECO:0000313" key="18">
    <source>
        <dbReference type="EMBL" id="TWT64688.1"/>
    </source>
</evidence>
<evidence type="ECO:0000256" key="8">
    <source>
        <dbReference type="ARBA" id="ARBA00022741"/>
    </source>
</evidence>
<evidence type="ECO:0000256" key="1">
    <source>
        <dbReference type="ARBA" id="ARBA00001946"/>
    </source>
</evidence>
<dbReference type="SUPFAM" id="SSF54919">
    <property type="entry name" value="Nucleoside diphosphate kinase, NDK"/>
    <property type="match status" value="1"/>
</dbReference>
<dbReference type="GO" id="GO:0005737">
    <property type="term" value="C:cytoplasm"/>
    <property type="evidence" value="ECO:0007669"/>
    <property type="project" value="UniProtKB-SubCell"/>
</dbReference>
<evidence type="ECO:0000256" key="6">
    <source>
        <dbReference type="ARBA" id="ARBA00022679"/>
    </source>
</evidence>
<evidence type="ECO:0000256" key="7">
    <source>
        <dbReference type="ARBA" id="ARBA00022723"/>
    </source>
</evidence>
<dbReference type="HAMAP" id="MF_00451">
    <property type="entry name" value="NDP_kinase"/>
    <property type="match status" value="1"/>
</dbReference>
<evidence type="ECO:0000259" key="17">
    <source>
        <dbReference type="SMART" id="SM00562"/>
    </source>
</evidence>
<reference evidence="18 19" key="1">
    <citation type="submission" date="2019-02" db="EMBL/GenBank/DDBJ databases">
        <title>Deep-cultivation of Planctomycetes and their phenomic and genomic characterization uncovers novel biology.</title>
        <authorList>
            <person name="Wiegand S."/>
            <person name="Jogler M."/>
            <person name="Boedeker C."/>
            <person name="Pinto D."/>
            <person name="Vollmers J."/>
            <person name="Rivas-Marin E."/>
            <person name="Kohn T."/>
            <person name="Peeters S.H."/>
            <person name="Heuer A."/>
            <person name="Rast P."/>
            <person name="Oberbeckmann S."/>
            <person name="Bunk B."/>
            <person name="Jeske O."/>
            <person name="Meyerdierks A."/>
            <person name="Storesund J.E."/>
            <person name="Kallscheuer N."/>
            <person name="Luecker S."/>
            <person name="Lage O.M."/>
            <person name="Pohl T."/>
            <person name="Merkel B.J."/>
            <person name="Hornburger P."/>
            <person name="Mueller R.-W."/>
            <person name="Bruemmer F."/>
            <person name="Labrenz M."/>
            <person name="Spormann A.M."/>
            <person name="Op Den Camp H."/>
            <person name="Overmann J."/>
            <person name="Amann R."/>
            <person name="Jetten M.S.M."/>
            <person name="Mascher T."/>
            <person name="Medema M.H."/>
            <person name="Devos D.P."/>
            <person name="Kaster A.-K."/>
            <person name="Ovreas L."/>
            <person name="Rohde M."/>
            <person name="Galperin M.Y."/>
            <person name="Jogler C."/>
        </authorList>
    </citation>
    <scope>NUCLEOTIDE SEQUENCE [LARGE SCALE GENOMIC DNA]</scope>
    <source>
        <strain evidence="18 19">CA85</strain>
    </source>
</reference>
<feature type="binding site" evidence="13 14">
    <location>
        <position position="114"/>
    </location>
    <ligand>
        <name>ATP</name>
        <dbReference type="ChEBI" id="CHEBI:30616"/>
    </ligand>
</feature>
<dbReference type="Pfam" id="PF00334">
    <property type="entry name" value="NDK"/>
    <property type="match status" value="1"/>
</dbReference>
<dbReference type="AlphaFoldDB" id="A0A5C5XPS9"/>
<keyword evidence="11 13" id="KW-0460">Magnesium</keyword>
<keyword evidence="7 13" id="KW-0479">Metal-binding</keyword>
<evidence type="ECO:0000256" key="12">
    <source>
        <dbReference type="ARBA" id="ARBA00023080"/>
    </source>
</evidence>
<comment type="caution">
    <text evidence="18">The sequence shown here is derived from an EMBL/GenBank/DDBJ whole genome shotgun (WGS) entry which is preliminary data.</text>
</comment>
<dbReference type="GO" id="GO:0004550">
    <property type="term" value="F:nucleoside diphosphate kinase activity"/>
    <property type="evidence" value="ECO:0007669"/>
    <property type="project" value="UniProtKB-UniRule"/>
</dbReference>
<dbReference type="PROSITE" id="PS00469">
    <property type="entry name" value="NDPK"/>
    <property type="match status" value="1"/>
</dbReference>
<evidence type="ECO:0000256" key="3">
    <source>
        <dbReference type="ARBA" id="ARBA00012966"/>
    </source>
</evidence>
<dbReference type="GO" id="GO:0006241">
    <property type="term" value="P:CTP biosynthetic process"/>
    <property type="evidence" value="ECO:0007669"/>
    <property type="project" value="UniProtKB-UniRule"/>
</dbReference>
<comment type="subunit">
    <text evidence="13">Homotetramer.</text>
</comment>
<feature type="binding site" evidence="13 14">
    <location>
        <position position="135"/>
    </location>
    <ligand>
        <name>ATP</name>
        <dbReference type="ChEBI" id="CHEBI:30616"/>
    </ligand>
</feature>
<gene>
    <name evidence="13 18" type="primary">ndk</name>
    <name evidence="18" type="ORF">CA85_38210</name>
</gene>
<evidence type="ECO:0000256" key="13">
    <source>
        <dbReference type="HAMAP-Rule" id="MF_00451"/>
    </source>
</evidence>
<feature type="binding site" evidence="13 14">
    <location>
        <position position="108"/>
    </location>
    <ligand>
        <name>ATP</name>
        <dbReference type="ChEBI" id="CHEBI:30616"/>
    </ligand>
</feature>